<keyword evidence="5" id="KW-1185">Reference proteome</keyword>
<feature type="region of interest" description="Disordered" evidence="2">
    <location>
        <begin position="1"/>
        <end position="53"/>
    </location>
</feature>
<evidence type="ECO:0000313" key="4">
    <source>
        <dbReference type="EMBL" id="AYO32305.1"/>
    </source>
</evidence>
<dbReference type="Gene3D" id="3.60.110.10">
    <property type="entry name" value="Carbon-nitrogen hydrolase"/>
    <property type="match status" value="1"/>
</dbReference>
<evidence type="ECO:0000313" key="5">
    <source>
        <dbReference type="Proteomes" id="UP000280960"/>
    </source>
</evidence>
<organism evidence="4 5">
    <name type="scientific">Biomaibacter acetigenes</name>
    <dbReference type="NCBI Taxonomy" id="2316383"/>
    <lineage>
        <taxon>Bacteria</taxon>
        <taxon>Bacillati</taxon>
        <taxon>Bacillota</taxon>
        <taxon>Clostridia</taxon>
        <taxon>Thermosediminibacterales</taxon>
        <taxon>Tepidanaerobacteraceae</taxon>
        <taxon>Biomaibacter</taxon>
    </lineage>
</organism>
<evidence type="ECO:0000256" key="2">
    <source>
        <dbReference type="SAM" id="MobiDB-lite"/>
    </source>
</evidence>
<dbReference type="PROSITE" id="PS50263">
    <property type="entry name" value="CN_HYDROLASE"/>
    <property type="match status" value="1"/>
</dbReference>
<gene>
    <name evidence="4" type="ORF">D2962_13430</name>
</gene>
<dbReference type="SUPFAM" id="SSF56317">
    <property type="entry name" value="Carbon-nitrogen hydrolase"/>
    <property type="match status" value="1"/>
</dbReference>
<dbReference type="InterPro" id="IPR001110">
    <property type="entry name" value="UPF0012_CS"/>
</dbReference>
<evidence type="ECO:0000256" key="1">
    <source>
        <dbReference type="ARBA" id="ARBA00010613"/>
    </source>
</evidence>
<dbReference type="InterPro" id="IPR036526">
    <property type="entry name" value="C-N_Hydrolase_sf"/>
</dbReference>
<feature type="compositionally biased region" description="Basic and acidic residues" evidence="2">
    <location>
        <begin position="9"/>
        <end position="19"/>
    </location>
</feature>
<dbReference type="Pfam" id="PF00795">
    <property type="entry name" value="CN_hydrolase"/>
    <property type="match status" value="1"/>
</dbReference>
<proteinExistence type="inferred from homology"/>
<reference evidence="4 5" key="1">
    <citation type="submission" date="2018-10" db="EMBL/GenBank/DDBJ databases">
        <authorList>
            <person name="Zhang X."/>
        </authorList>
    </citation>
    <scope>NUCLEOTIDE SEQUENCE [LARGE SCALE GENOMIC DNA]</scope>
    <source>
        <strain evidence="4 5">SK-G1</strain>
    </source>
</reference>
<sequence length="225" mass="25407">MSSGIVRNEGARTPDKADECSTIGNFQATGAGEKESNVDRPQSGAAGTWSSPNKKEGVFNSSYVINREGEIVARYDKVHRFRLMEEDRYLSPGRETVTFKLDDIPCGVIICYDLRFPEFVRKLALMGAKILFVPAQWPKPREAHWKLLNIVRAIENQFFVVAVNRAGRDKSGDFPGMSLVVDPWGEVLLEGSDKQEVLTTTLDLSRIDHARQKITVFEDRRPELY</sequence>
<dbReference type="Proteomes" id="UP000280960">
    <property type="component" value="Chromosome"/>
</dbReference>
<protein>
    <recommendedName>
        <fullName evidence="3">CN hydrolase domain-containing protein</fullName>
    </recommendedName>
</protein>
<dbReference type="PROSITE" id="PS01227">
    <property type="entry name" value="UPF0012"/>
    <property type="match status" value="1"/>
</dbReference>
<accession>A0A3G2RA61</accession>
<name>A0A3G2RA61_9FIRM</name>
<feature type="domain" description="CN hydrolase" evidence="3">
    <location>
        <begin position="1"/>
        <end position="204"/>
    </location>
</feature>
<evidence type="ECO:0000259" key="3">
    <source>
        <dbReference type="PROSITE" id="PS50263"/>
    </source>
</evidence>
<dbReference type="InterPro" id="IPR003010">
    <property type="entry name" value="C-N_Hydrolase"/>
</dbReference>
<dbReference type="PANTHER" id="PTHR23088:SF27">
    <property type="entry name" value="DEAMINATED GLUTATHIONE AMIDASE"/>
    <property type="match status" value="1"/>
</dbReference>
<comment type="similarity">
    <text evidence="1">Belongs to the carbon-nitrogen hydrolase superfamily. NIT1/NIT2 family.</text>
</comment>
<dbReference type="KEGG" id="bacg:D2962_13430"/>
<dbReference type="EMBL" id="CP033169">
    <property type="protein sequence ID" value="AYO32305.1"/>
    <property type="molecule type" value="Genomic_DNA"/>
</dbReference>
<dbReference type="AlphaFoldDB" id="A0A3G2RA61"/>
<dbReference type="PANTHER" id="PTHR23088">
    <property type="entry name" value="NITRILASE-RELATED"/>
    <property type="match status" value="1"/>
</dbReference>